<dbReference type="PANTHER" id="PTHR43424:SF1">
    <property type="entry name" value="LOCUS PUTATIVE PROTEIN 1-RELATED"/>
    <property type="match status" value="1"/>
</dbReference>
<comment type="caution">
    <text evidence="6">The sequence shown here is derived from an EMBL/GenBank/DDBJ whole genome shotgun (WGS) entry which is preliminary data.</text>
</comment>
<reference evidence="6 7" key="2">
    <citation type="submission" date="2013-03" db="EMBL/GenBank/DDBJ databases">
        <title>Diversity in Clostridium botulinum.</title>
        <authorList>
            <person name="Timme R.E."/>
            <person name="Allard M."/>
            <person name="Luo Y."/>
            <person name="Strain E."/>
            <person name="Gonzalez-Escalona N."/>
            <person name="Brown E."/>
        </authorList>
    </citation>
    <scope>NUCLEOTIDE SEQUENCE [LARGE SCALE GENOMIC DNA]</scope>
    <source>
        <strain evidence="6 7">CFSAN001627</strain>
    </source>
</reference>
<evidence type="ECO:0000256" key="3">
    <source>
        <dbReference type="ARBA" id="ARBA00022989"/>
    </source>
</evidence>
<accession>M1ZUS4</accession>
<dbReference type="Pfam" id="PF01943">
    <property type="entry name" value="Polysacc_synt"/>
    <property type="match status" value="1"/>
</dbReference>
<feature type="transmembrane region" description="Helical" evidence="5">
    <location>
        <begin position="152"/>
        <end position="169"/>
    </location>
</feature>
<organism evidence="6 7">
    <name type="scientific">Clostridium botulinum CFSAN001627</name>
    <dbReference type="NCBI Taxonomy" id="1232189"/>
    <lineage>
        <taxon>Bacteria</taxon>
        <taxon>Bacillati</taxon>
        <taxon>Bacillota</taxon>
        <taxon>Clostridia</taxon>
        <taxon>Eubacteriales</taxon>
        <taxon>Clostridiaceae</taxon>
        <taxon>Clostridium</taxon>
    </lineage>
</organism>
<keyword evidence="3 5" id="KW-1133">Transmembrane helix</keyword>
<dbReference type="InterPro" id="IPR002797">
    <property type="entry name" value="Polysacc_synth"/>
</dbReference>
<sequence>MGITSASTYFQKKTKYSAKEVYDTNVTYLFIVFSIISLIIIILKSTGFFLADYSWSLIIAGLSIVLCTFFNTAFINFYVADERIPEANKCNLIMNFLKSILIFILWIFGNLNVFTFVLCQFVPVIVSILIFHKNLGITYNIGFNKQLLKSEFKFGIVIYLATLFIYLNYRMDQIFIKNMLGEQQLGIYSIAVSLAELLFLIPGSVGTAILGRLY</sequence>
<dbReference type="PANTHER" id="PTHR43424">
    <property type="entry name" value="LOCUS PUTATIVE PROTEIN 1-RELATED"/>
    <property type="match status" value="1"/>
</dbReference>
<dbReference type="AlphaFoldDB" id="M1ZUS4"/>
<keyword evidence="4 5" id="KW-0472">Membrane</keyword>
<evidence type="ECO:0000256" key="1">
    <source>
        <dbReference type="ARBA" id="ARBA00004141"/>
    </source>
</evidence>
<gene>
    <name evidence="6" type="ORF">CFSAN001627_20108</name>
</gene>
<feature type="transmembrane region" description="Helical" evidence="5">
    <location>
        <begin position="55"/>
        <end position="80"/>
    </location>
</feature>
<dbReference type="Proteomes" id="UP000011944">
    <property type="component" value="Unassembled WGS sequence"/>
</dbReference>
<feature type="transmembrane region" description="Helical" evidence="5">
    <location>
        <begin position="21"/>
        <end position="43"/>
    </location>
</feature>
<reference evidence="6 7" key="1">
    <citation type="submission" date="2012-10" db="EMBL/GenBank/DDBJ databases">
        <authorList>
            <person name="Strain E.A."/>
            <person name="Brown E."/>
            <person name="Allard M.W."/>
            <person name="Gonzalez-Escalona N."/>
            <person name="Timme R."/>
        </authorList>
    </citation>
    <scope>NUCLEOTIDE SEQUENCE [LARGE SCALE GENOMIC DNA]</scope>
    <source>
        <strain evidence="6 7">CFSAN001627</strain>
    </source>
</reference>
<feature type="transmembrane region" description="Helical" evidence="5">
    <location>
        <begin position="185"/>
        <end position="210"/>
    </location>
</feature>
<evidence type="ECO:0000313" key="6">
    <source>
        <dbReference type="EMBL" id="EKN40360.1"/>
    </source>
</evidence>
<evidence type="ECO:0000256" key="5">
    <source>
        <dbReference type="SAM" id="Phobius"/>
    </source>
</evidence>
<proteinExistence type="predicted"/>
<evidence type="ECO:0000256" key="2">
    <source>
        <dbReference type="ARBA" id="ARBA00022692"/>
    </source>
</evidence>
<evidence type="ECO:0000256" key="4">
    <source>
        <dbReference type="ARBA" id="ARBA00023136"/>
    </source>
</evidence>
<protein>
    <submittedName>
        <fullName evidence="6">Polysaccharide biosynthesis protein</fullName>
    </submittedName>
</protein>
<evidence type="ECO:0000313" key="7">
    <source>
        <dbReference type="Proteomes" id="UP000011944"/>
    </source>
</evidence>
<dbReference type="InterPro" id="IPR052556">
    <property type="entry name" value="PolySynth_Transporter"/>
</dbReference>
<comment type="subcellular location">
    <subcellularLocation>
        <location evidence="1">Membrane</location>
        <topology evidence="1">Multi-pass membrane protein</topology>
    </subcellularLocation>
</comment>
<dbReference type="GO" id="GO:0016020">
    <property type="term" value="C:membrane"/>
    <property type="evidence" value="ECO:0007669"/>
    <property type="project" value="UniProtKB-SubCell"/>
</dbReference>
<keyword evidence="2 5" id="KW-0812">Transmembrane</keyword>
<feature type="transmembrane region" description="Helical" evidence="5">
    <location>
        <begin position="114"/>
        <end position="131"/>
    </location>
</feature>
<feature type="non-terminal residue" evidence="6">
    <location>
        <position position="214"/>
    </location>
</feature>
<name>M1ZUS4_CLOBO</name>
<dbReference type="EMBL" id="AMXI01001236">
    <property type="protein sequence ID" value="EKN40360.1"/>
    <property type="molecule type" value="Genomic_DNA"/>
</dbReference>